<name>A0A6L3YMV6_9HYPH</name>
<evidence type="ECO:0000313" key="2">
    <source>
        <dbReference type="Proteomes" id="UP000481643"/>
    </source>
</evidence>
<dbReference type="AlphaFoldDB" id="A0A6L3YMV6"/>
<proteinExistence type="predicted"/>
<dbReference type="EMBL" id="WBVX01000013">
    <property type="protein sequence ID" value="KAB2684399.1"/>
    <property type="molecule type" value="Genomic_DNA"/>
</dbReference>
<dbReference type="Proteomes" id="UP000481643">
    <property type="component" value="Unassembled WGS sequence"/>
</dbReference>
<accession>A0A6L3YMV6</accession>
<evidence type="ECO:0008006" key="3">
    <source>
        <dbReference type="Google" id="ProtNLM"/>
    </source>
</evidence>
<gene>
    <name evidence="1" type="ORF">F9L08_14005</name>
</gene>
<evidence type="ECO:0000313" key="1">
    <source>
        <dbReference type="EMBL" id="KAB2684399.1"/>
    </source>
</evidence>
<sequence length="156" mass="18041">MSVDVTAANNLPPRADELFRIFARFEFALKMAGYAKMDHGMVKICWDDFAKSDAIGDKFFREVDGSKTLPLLMNDPPKADRILDGRYGFEDRAQPPKCVIELFRHVRRVRNNLFHGGKYFDYDIVRSEQLIAEAIYTLLLACERHPDVNFFFEGRA</sequence>
<reference evidence="1 2" key="1">
    <citation type="submission" date="2019-09" db="EMBL/GenBank/DDBJ databases">
        <title>Taxonomic organization of the family Brucellaceae based on a phylogenomic approach.</title>
        <authorList>
            <person name="Leclercq S."/>
            <person name="Cloeckaert A."/>
            <person name="Zygmunt M.S."/>
        </authorList>
    </citation>
    <scope>NUCLEOTIDE SEQUENCE [LARGE SCALE GENOMIC DNA]</scope>
    <source>
        <strain evidence="1 2">WS1830</strain>
    </source>
</reference>
<comment type="caution">
    <text evidence="1">The sequence shown here is derived from an EMBL/GenBank/DDBJ whole genome shotgun (WGS) entry which is preliminary data.</text>
</comment>
<protein>
    <recommendedName>
        <fullName evidence="3">Apea-like HEPN domain-containing protein</fullName>
    </recommendedName>
</protein>
<organism evidence="1 2">
    <name type="scientific">Brucella tritici</name>
    <dbReference type="NCBI Taxonomy" id="94626"/>
    <lineage>
        <taxon>Bacteria</taxon>
        <taxon>Pseudomonadati</taxon>
        <taxon>Pseudomonadota</taxon>
        <taxon>Alphaproteobacteria</taxon>
        <taxon>Hyphomicrobiales</taxon>
        <taxon>Brucellaceae</taxon>
        <taxon>Brucella/Ochrobactrum group</taxon>
        <taxon>Brucella</taxon>
    </lineage>
</organism>
<dbReference type="RefSeq" id="WP_151652053.1">
    <property type="nucleotide sequence ID" value="NZ_WBVX01000013.1"/>
</dbReference>